<evidence type="ECO:0000256" key="1">
    <source>
        <dbReference type="ARBA" id="ARBA00004123"/>
    </source>
</evidence>
<gene>
    <name evidence="8" type="ORF">BAUCODRAFT_108781</name>
</gene>
<feature type="domain" description="RRM" evidence="6">
    <location>
        <begin position="247"/>
        <end position="329"/>
    </location>
</feature>
<accession>M2ND30</accession>
<evidence type="ECO:0000259" key="6">
    <source>
        <dbReference type="PROSITE" id="PS50102"/>
    </source>
</evidence>
<dbReference type="GO" id="GO:0005634">
    <property type="term" value="C:nucleus"/>
    <property type="evidence" value="ECO:0007669"/>
    <property type="project" value="UniProtKB-SubCell"/>
</dbReference>
<dbReference type="STRING" id="717646.M2ND30"/>
<dbReference type="GO" id="GO:0003729">
    <property type="term" value="F:mRNA binding"/>
    <property type="evidence" value="ECO:0007669"/>
    <property type="project" value="TreeGrafter"/>
</dbReference>
<keyword evidence="9" id="KW-1185">Reference proteome</keyword>
<dbReference type="Pfam" id="PF05383">
    <property type="entry name" value="La"/>
    <property type="match status" value="1"/>
</dbReference>
<feature type="compositionally biased region" description="Low complexity" evidence="5">
    <location>
        <begin position="420"/>
        <end position="435"/>
    </location>
</feature>
<dbReference type="InterPro" id="IPR012677">
    <property type="entry name" value="Nucleotide-bd_a/b_plait_sf"/>
</dbReference>
<feature type="compositionally biased region" description="Basic and acidic residues" evidence="5">
    <location>
        <begin position="379"/>
        <end position="398"/>
    </location>
</feature>
<dbReference type="GeneID" id="19107146"/>
<feature type="compositionally biased region" description="Basic and acidic residues" evidence="5">
    <location>
        <begin position="463"/>
        <end position="475"/>
    </location>
</feature>
<dbReference type="InterPro" id="IPR036388">
    <property type="entry name" value="WH-like_DNA-bd_sf"/>
</dbReference>
<dbReference type="Pfam" id="PF00076">
    <property type="entry name" value="RRM_1"/>
    <property type="match status" value="1"/>
</dbReference>
<dbReference type="eggNOG" id="KOG0118">
    <property type="taxonomic scope" value="Eukaryota"/>
</dbReference>
<name>M2ND30_BAUPA</name>
<dbReference type="CDD" id="cd12291">
    <property type="entry name" value="RRM1_La"/>
    <property type="match status" value="1"/>
</dbReference>
<reference evidence="8 9" key="1">
    <citation type="journal article" date="2012" name="PLoS Pathog.">
        <title>Diverse lifestyles and strategies of plant pathogenesis encoded in the genomes of eighteen Dothideomycetes fungi.</title>
        <authorList>
            <person name="Ohm R.A."/>
            <person name="Feau N."/>
            <person name="Henrissat B."/>
            <person name="Schoch C.L."/>
            <person name="Horwitz B.A."/>
            <person name="Barry K.W."/>
            <person name="Condon B.J."/>
            <person name="Copeland A.C."/>
            <person name="Dhillon B."/>
            <person name="Glaser F."/>
            <person name="Hesse C.N."/>
            <person name="Kosti I."/>
            <person name="LaButti K."/>
            <person name="Lindquist E.A."/>
            <person name="Lucas S."/>
            <person name="Salamov A.A."/>
            <person name="Bradshaw R.E."/>
            <person name="Ciuffetti L."/>
            <person name="Hamelin R.C."/>
            <person name="Kema G.H.J."/>
            <person name="Lawrence C."/>
            <person name="Scott J.A."/>
            <person name="Spatafora J.W."/>
            <person name="Turgeon B.G."/>
            <person name="de Wit P.J.G.M."/>
            <person name="Zhong S."/>
            <person name="Goodwin S.B."/>
            <person name="Grigoriev I.V."/>
        </authorList>
    </citation>
    <scope>NUCLEOTIDE SEQUENCE [LARGE SCALE GENOMIC DNA]</scope>
    <source>
        <strain evidence="8 9">UAMH 10762</strain>
    </source>
</reference>
<protein>
    <recommendedName>
        <fullName evidence="10">HTH La-type RNA-binding domain-containing protein</fullName>
    </recommendedName>
</protein>
<feature type="region of interest" description="Disordered" evidence="5">
    <location>
        <begin position="1"/>
        <end position="149"/>
    </location>
</feature>
<evidence type="ECO:0000256" key="3">
    <source>
        <dbReference type="ARBA" id="ARBA00023242"/>
    </source>
</evidence>
<comment type="subcellular location">
    <subcellularLocation>
        <location evidence="1">Nucleus</location>
    </subcellularLocation>
</comment>
<keyword evidence="3" id="KW-0539">Nucleus</keyword>
<dbReference type="HOGENOM" id="CLU_043291_3_0_1"/>
<dbReference type="OrthoDB" id="439993at2759"/>
<feature type="compositionally biased region" description="Basic residues" evidence="5">
    <location>
        <begin position="354"/>
        <end position="364"/>
    </location>
</feature>
<evidence type="ECO:0000313" key="9">
    <source>
        <dbReference type="Proteomes" id="UP000011761"/>
    </source>
</evidence>
<feature type="domain" description="HTH La-type RNA-binding" evidence="7">
    <location>
        <begin position="140"/>
        <end position="230"/>
    </location>
</feature>
<dbReference type="PANTHER" id="PTHR22792">
    <property type="entry name" value="LUPUS LA PROTEIN-RELATED"/>
    <property type="match status" value="1"/>
</dbReference>
<dbReference type="Gene3D" id="1.10.10.10">
    <property type="entry name" value="Winged helix-like DNA-binding domain superfamily/Winged helix DNA-binding domain"/>
    <property type="match status" value="1"/>
</dbReference>
<feature type="compositionally biased region" description="Basic and acidic residues" evidence="5">
    <location>
        <begin position="73"/>
        <end position="128"/>
    </location>
</feature>
<dbReference type="InterPro" id="IPR000504">
    <property type="entry name" value="RRM_dom"/>
</dbReference>
<proteinExistence type="predicted"/>
<dbReference type="RefSeq" id="XP_007676702.1">
    <property type="nucleotide sequence ID" value="XM_007678512.1"/>
</dbReference>
<dbReference type="SUPFAM" id="SSF54928">
    <property type="entry name" value="RNA-binding domain, RBD"/>
    <property type="match status" value="1"/>
</dbReference>
<dbReference type="InterPro" id="IPR006630">
    <property type="entry name" value="La_HTH"/>
</dbReference>
<dbReference type="AlphaFoldDB" id="M2ND30"/>
<organism evidence="8 9">
    <name type="scientific">Baudoinia panamericana (strain UAMH 10762)</name>
    <name type="common">Angels' share fungus</name>
    <name type="synonym">Baudoinia compniacensis (strain UAMH 10762)</name>
    <dbReference type="NCBI Taxonomy" id="717646"/>
    <lineage>
        <taxon>Eukaryota</taxon>
        <taxon>Fungi</taxon>
        <taxon>Dikarya</taxon>
        <taxon>Ascomycota</taxon>
        <taxon>Pezizomycotina</taxon>
        <taxon>Dothideomycetes</taxon>
        <taxon>Dothideomycetidae</taxon>
        <taxon>Mycosphaerellales</taxon>
        <taxon>Teratosphaeriaceae</taxon>
        <taxon>Baudoinia</taxon>
    </lineage>
</organism>
<dbReference type="InterPro" id="IPR002344">
    <property type="entry name" value="Lupus_La"/>
</dbReference>
<dbReference type="SUPFAM" id="SSF46785">
    <property type="entry name" value="Winged helix' DNA-binding domain"/>
    <property type="match status" value="1"/>
</dbReference>
<dbReference type="KEGG" id="bcom:BAUCODRAFT_108781"/>
<dbReference type="GO" id="GO:0006396">
    <property type="term" value="P:RNA processing"/>
    <property type="evidence" value="ECO:0007669"/>
    <property type="project" value="InterPro"/>
</dbReference>
<sequence>MAEAAQDEVKAADVPEQEVTNATEPDSGTEEAQADEVMKQDGANGEPAADDNDNNTTNGENDHGLPQPEAQDDAAKIEPEDDRLAQEVQDVRDAGDESPDRKRKEHPVSAHDRYAPKRSRGDNGDRHSSNKSKNRARFEDQPESDDADEIRRQVEFYFSDSNLPIDAYLLSETGGHRNKPVSLKMIHSFKRMRHFQPFSAVRDAVKTSSFLNLDDNDEITRKVPLSDKFTDNAQENRNLQHSTSMGRSIYAKGFGDENEKTHLDIEAFFAPYGPINAVRLRRHDDGEFKGSVFVEFADEETQRQFLELDPKPQFLEGEGKELEVMSKQEYVDMKHEGILEGTVKPRGVGERNHNRGRGRGRGRGGRGGGRGRGGRGGRGGRDYRDRDRDSRDHRDNRDRKRRRDDDDGEGERDDAPPTRAQAEAAKANGDAAAGAEDVKKEDAAAPSKKRARENGDDAGADTTETKKIKEDGVAV</sequence>
<feature type="region of interest" description="Disordered" evidence="5">
    <location>
        <begin position="335"/>
        <end position="475"/>
    </location>
</feature>
<dbReference type="GO" id="GO:1990904">
    <property type="term" value="C:ribonucleoprotein complex"/>
    <property type="evidence" value="ECO:0007669"/>
    <property type="project" value="InterPro"/>
</dbReference>
<dbReference type="PANTHER" id="PTHR22792:SF140">
    <property type="entry name" value="ACHILLES, ISOFORM A"/>
    <property type="match status" value="1"/>
</dbReference>
<dbReference type="SMART" id="SM00360">
    <property type="entry name" value="RRM"/>
    <property type="match status" value="1"/>
</dbReference>
<evidence type="ECO:0000313" key="8">
    <source>
        <dbReference type="EMBL" id="EMC96830.1"/>
    </source>
</evidence>
<dbReference type="SMART" id="SM00715">
    <property type="entry name" value="LA"/>
    <property type="match status" value="1"/>
</dbReference>
<evidence type="ECO:0000256" key="5">
    <source>
        <dbReference type="SAM" id="MobiDB-lite"/>
    </source>
</evidence>
<feature type="compositionally biased region" description="Gly residues" evidence="5">
    <location>
        <begin position="365"/>
        <end position="377"/>
    </location>
</feature>
<dbReference type="PROSITE" id="PS50961">
    <property type="entry name" value="HTH_LA"/>
    <property type="match status" value="1"/>
</dbReference>
<evidence type="ECO:0000256" key="4">
    <source>
        <dbReference type="PROSITE-ProRule" id="PRU00332"/>
    </source>
</evidence>
<dbReference type="OMA" id="PKPQWKG"/>
<dbReference type="Proteomes" id="UP000011761">
    <property type="component" value="Unassembled WGS sequence"/>
</dbReference>
<evidence type="ECO:0008006" key="10">
    <source>
        <dbReference type="Google" id="ProtNLM"/>
    </source>
</evidence>
<dbReference type="PROSITE" id="PS50102">
    <property type="entry name" value="RRM"/>
    <property type="match status" value="1"/>
</dbReference>
<dbReference type="InterPro" id="IPR045180">
    <property type="entry name" value="La_dom_prot"/>
</dbReference>
<dbReference type="PRINTS" id="PR00302">
    <property type="entry name" value="LUPUSLA"/>
</dbReference>
<dbReference type="InterPro" id="IPR035979">
    <property type="entry name" value="RBD_domain_sf"/>
</dbReference>
<dbReference type="EMBL" id="KB445555">
    <property type="protein sequence ID" value="EMC96830.1"/>
    <property type="molecule type" value="Genomic_DNA"/>
</dbReference>
<evidence type="ECO:0000259" key="7">
    <source>
        <dbReference type="PROSITE" id="PS50961"/>
    </source>
</evidence>
<keyword evidence="2 4" id="KW-0694">RNA-binding</keyword>
<dbReference type="Gene3D" id="3.30.70.330">
    <property type="match status" value="1"/>
</dbReference>
<dbReference type="InterPro" id="IPR036390">
    <property type="entry name" value="WH_DNA-bd_sf"/>
</dbReference>
<evidence type="ECO:0000256" key="2">
    <source>
        <dbReference type="ARBA" id="ARBA00022884"/>
    </source>
</evidence>